<dbReference type="EMBL" id="CM046399">
    <property type="protein sequence ID" value="KAI8526651.1"/>
    <property type="molecule type" value="Genomic_DNA"/>
</dbReference>
<reference evidence="1" key="1">
    <citation type="submission" date="2022-02" db="EMBL/GenBank/DDBJ databases">
        <title>Plant Genome Project.</title>
        <authorList>
            <person name="Zhang R.-G."/>
        </authorList>
    </citation>
    <scope>NUCLEOTIDE SEQUENCE</scope>
    <source>
        <strain evidence="1">AT1</strain>
    </source>
</reference>
<comment type="caution">
    <text evidence="1">The sequence shown here is derived from an EMBL/GenBank/DDBJ whole genome shotgun (WGS) entry which is preliminary data.</text>
</comment>
<organism evidence="1 2">
    <name type="scientific">Rhododendron molle</name>
    <name type="common">Chinese azalea</name>
    <name type="synonym">Azalea mollis</name>
    <dbReference type="NCBI Taxonomy" id="49168"/>
    <lineage>
        <taxon>Eukaryota</taxon>
        <taxon>Viridiplantae</taxon>
        <taxon>Streptophyta</taxon>
        <taxon>Embryophyta</taxon>
        <taxon>Tracheophyta</taxon>
        <taxon>Spermatophyta</taxon>
        <taxon>Magnoliopsida</taxon>
        <taxon>eudicotyledons</taxon>
        <taxon>Gunneridae</taxon>
        <taxon>Pentapetalae</taxon>
        <taxon>asterids</taxon>
        <taxon>Ericales</taxon>
        <taxon>Ericaceae</taxon>
        <taxon>Ericoideae</taxon>
        <taxon>Rhodoreae</taxon>
        <taxon>Rhododendron</taxon>
    </lineage>
</organism>
<dbReference type="Proteomes" id="UP001062846">
    <property type="component" value="Chromosome 12"/>
</dbReference>
<keyword evidence="2" id="KW-1185">Reference proteome</keyword>
<evidence type="ECO:0000313" key="1">
    <source>
        <dbReference type="EMBL" id="KAI8526651.1"/>
    </source>
</evidence>
<sequence>MSMTHFAGDGTTKLIPFLLNLASRSGKMISTHRIILAHYAKGFGKTYALLKWRYLFGRLYKKRFCIWFRIEKTECFKPRGYFCGTLSFLLFGSRNCASSFFAPYNIMEDLVYNPGLVG</sequence>
<name>A0ACC0LDP5_RHOML</name>
<evidence type="ECO:0000313" key="2">
    <source>
        <dbReference type="Proteomes" id="UP001062846"/>
    </source>
</evidence>
<proteinExistence type="predicted"/>
<gene>
    <name evidence="1" type="ORF">RHMOL_Rhmol12G0012500</name>
</gene>
<protein>
    <submittedName>
        <fullName evidence="1">Uncharacterized protein</fullName>
    </submittedName>
</protein>
<accession>A0ACC0LDP5</accession>